<dbReference type="OrthoDB" id="2998174at2759"/>
<dbReference type="Gene3D" id="1.10.600.10">
    <property type="entry name" value="Farnesyl Diphosphate Synthase"/>
    <property type="match status" value="1"/>
</dbReference>
<evidence type="ECO:0000313" key="4">
    <source>
        <dbReference type="Proteomes" id="UP000008370"/>
    </source>
</evidence>
<dbReference type="EMBL" id="JH930474">
    <property type="protein sequence ID" value="EKM53548.1"/>
    <property type="molecule type" value="Genomic_DNA"/>
</dbReference>
<dbReference type="InterPro" id="IPR024652">
    <property type="entry name" value="Trichodiene_synth"/>
</dbReference>
<comment type="similarity">
    <text evidence="1">Belongs to the trichodiene synthase family.</text>
</comment>
<dbReference type="InterPro" id="IPR008949">
    <property type="entry name" value="Isoprenoid_synthase_dom_sf"/>
</dbReference>
<evidence type="ECO:0008006" key="5">
    <source>
        <dbReference type="Google" id="ProtNLM"/>
    </source>
</evidence>
<evidence type="ECO:0000256" key="1">
    <source>
        <dbReference type="ARBA" id="ARBA00007946"/>
    </source>
</evidence>
<dbReference type="SFLD" id="SFLDS00005">
    <property type="entry name" value="Isoprenoid_Synthase_Type_I"/>
    <property type="match status" value="1"/>
</dbReference>
<sequence>MPAFDASAFGDEVDRLTLAEAATWGVGDILPPRLQGHVVTAINIAKTAYAHTPVATQVHIALWTALCIFVDDFEVDKDAVAAFAERFHAGQAQLHPLLDALAGTLRDMPKFFHPYGAASVVTSTIQYVVCTLFDKETEGMEVHPAARDYPVYKRSRNGLGEGYAYCIFDKVHFPDVSTHIQVIPEAISYLIYINDLLSFYKEALAGEKNNFIHDRARVAGKDVEASLMDTMEDVVNLVDRVRQILQGEKEKQAWESFIVGYVAFHFISPRYKLEELFNGAE</sequence>
<dbReference type="AlphaFoldDB" id="K5VPZ5"/>
<evidence type="ECO:0000256" key="2">
    <source>
        <dbReference type="ARBA" id="ARBA00023239"/>
    </source>
</evidence>
<dbReference type="GO" id="GO:0016838">
    <property type="term" value="F:carbon-oxygen lyase activity, acting on phosphates"/>
    <property type="evidence" value="ECO:0007669"/>
    <property type="project" value="InterPro"/>
</dbReference>
<proteinExistence type="inferred from homology"/>
<keyword evidence="4" id="KW-1185">Reference proteome</keyword>
<dbReference type="Proteomes" id="UP000008370">
    <property type="component" value="Unassembled WGS sequence"/>
</dbReference>
<dbReference type="SUPFAM" id="SSF48576">
    <property type="entry name" value="Terpenoid synthases"/>
    <property type="match status" value="1"/>
</dbReference>
<dbReference type="Pfam" id="PF06330">
    <property type="entry name" value="TRI5"/>
    <property type="match status" value="1"/>
</dbReference>
<dbReference type="SFLD" id="SFLDG01021">
    <property type="entry name" value="Trichodiene_Synthase_Like"/>
    <property type="match status" value="1"/>
</dbReference>
<organism evidence="3 4">
    <name type="scientific">Phanerochaete carnosa (strain HHB-10118-sp)</name>
    <name type="common">White-rot fungus</name>
    <name type="synonym">Peniophora carnosa</name>
    <dbReference type="NCBI Taxonomy" id="650164"/>
    <lineage>
        <taxon>Eukaryota</taxon>
        <taxon>Fungi</taxon>
        <taxon>Dikarya</taxon>
        <taxon>Basidiomycota</taxon>
        <taxon>Agaricomycotina</taxon>
        <taxon>Agaricomycetes</taxon>
        <taxon>Polyporales</taxon>
        <taxon>Phanerochaetaceae</taxon>
        <taxon>Phanerochaete</taxon>
    </lineage>
</organism>
<name>K5VPZ5_PHACS</name>
<keyword evidence="2" id="KW-0456">Lyase</keyword>
<reference evidence="3 4" key="1">
    <citation type="journal article" date="2012" name="BMC Genomics">
        <title>Comparative genomics of the white-rot fungi, Phanerochaete carnosa and P. chrysosporium, to elucidate the genetic basis of the distinct wood types they colonize.</title>
        <authorList>
            <person name="Suzuki H."/>
            <person name="MacDonald J."/>
            <person name="Syed K."/>
            <person name="Salamov A."/>
            <person name="Hori C."/>
            <person name="Aerts A."/>
            <person name="Henrissat B."/>
            <person name="Wiebenga A."/>
            <person name="vanKuyk P.A."/>
            <person name="Barry K."/>
            <person name="Lindquist E."/>
            <person name="LaButti K."/>
            <person name="Lapidus A."/>
            <person name="Lucas S."/>
            <person name="Coutinho P."/>
            <person name="Gong Y."/>
            <person name="Samejima M."/>
            <person name="Mahadevan R."/>
            <person name="Abou-Zaid M."/>
            <person name="de Vries R.P."/>
            <person name="Igarashi K."/>
            <person name="Yadav J.S."/>
            <person name="Grigoriev I.V."/>
            <person name="Master E.R."/>
        </authorList>
    </citation>
    <scope>NUCLEOTIDE SEQUENCE [LARGE SCALE GENOMIC DNA]</scope>
    <source>
        <strain evidence="3 4">HHB-10118-sp</strain>
    </source>
</reference>
<dbReference type="KEGG" id="pco:PHACADRAFT_259972"/>
<dbReference type="RefSeq" id="XP_007398235.1">
    <property type="nucleotide sequence ID" value="XM_007398173.1"/>
</dbReference>
<gene>
    <name evidence="3" type="ORF">PHACADRAFT_259972</name>
</gene>
<protein>
    <recommendedName>
        <fullName evidence="5">Terpene synthase</fullName>
    </recommendedName>
</protein>
<dbReference type="GeneID" id="18917584"/>
<evidence type="ECO:0000313" key="3">
    <source>
        <dbReference type="EMBL" id="EKM53548.1"/>
    </source>
</evidence>
<dbReference type="HOGENOM" id="CLU_052212_0_1_1"/>
<accession>K5VPZ5</accession>
<dbReference type="InParanoid" id="K5VPZ5"/>